<accession>A0A1I6C7I1</accession>
<evidence type="ECO:0000256" key="3">
    <source>
        <dbReference type="ARBA" id="ARBA00023004"/>
    </source>
</evidence>
<keyword evidence="2" id="KW-0479">Metal-binding</keyword>
<keyword evidence="3" id="KW-0408">Iron</keyword>
<gene>
    <name evidence="4" type="ORF">SAMN05216578_11615</name>
</gene>
<dbReference type="STRING" id="1002526.SAMN05216578_11615"/>
<protein>
    <submittedName>
        <fullName evidence="4">Hemerythrin</fullName>
    </submittedName>
</protein>
<dbReference type="NCBIfam" id="TIGR02481">
    <property type="entry name" value="hemeryth_dom"/>
    <property type="match status" value="1"/>
</dbReference>
<dbReference type="Proteomes" id="UP000242815">
    <property type="component" value="Unassembled WGS sequence"/>
</dbReference>
<dbReference type="NCBIfam" id="NF002007">
    <property type="entry name" value="PRK00808.1"/>
    <property type="match status" value="1"/>
</dbReference>
<proteinExistence type="inferred from homology"/>
<name>A0A1I6C7I1_9GAMM</name>
<dbReference type="InterPro" id="IPR050669">
    <property type="entry name" value="Hemerythrin"/>
</dbReference>
<dbReference type="GO" id="GO:0046872">
    <property type="term" value="F:metal ion binding"/>
    <property type="evidence" value="ECO:0007669"/>
    <property type="project" value="UniProtKB-KW"/>
</dbReference>
<dbReference type="OrthoDB" id="1122424at2"/>
<organism evidence="4 5">
    <name type="scientific">Halopseudomonas formosensis</name>
    <dbReference type="NCBI Taxonomy" id="1002526"/>
    <lineage>
        <taxon>Bacteria</taxon>
        <taxon>Pseudomonadati</taxon>
        <taxon>Pseudomonadota</taxon>
        <taxon>Gammaproteobacteria</taxon>
        <taxon>Pseudomonadales</taxon>
        <taxon>Pseudomonadaceae</taxon>
        <taxon>Halopseudomonas</taxon>
    </lineage>
</organism>
<dbReference type="PANTHER" id="PTHR37164:SF1">
    <property type="entry name" value="BACTERIOHEMERYTHRIN"/>
    <property type="match status" value="1"/>
</dbReference>
<dbReference type="RefSeq" id="WP_090540963.1">
    <property type="nucleotide sequence ID" value="NZ_FOYD01000016.1"/>
</dbReference>
<dbReference type="Gene3D" id="1.20.120.50">
    <property type="entry name" value="Hemerythrin-like"/>
    <property type="match status" value="1"/>
</dbReference>
<dbReference type="EMBL" id="FOYD01000016">
    <property type="protein sequence ID" value="SFQ89143.1"/>
    <property type="molecule type" value="Genomic_DNA"/>
</dbReference>
<dbReference type="InterPro" id="IPR012312">
    <property type="entry name" value="Hemerythrin-like"/>
</dbReference>
<reference evidence="4 5" key="1">
    <citation type="submission" date="2016-10" db="EMBL/GenBank/DDBJ databases">
        <authorList>
            <person name="de Groot N.N."/>
        </authorList>
    </citation>
    <scope>NUCLEOTIDE SEQUENCE [LARGE SCALE GENOMIC DNA]</scope>
    <source>
        <strain evidence="4 5">JCM 18415</strain>
    </source>
</reference>
<dbReference type="PANTHER" id="PTHR37164">
    <property type="entry name" value="BACTERIOHEMERYTHRIN"/>
    <property type="match status" value="1"/>
</dbReference>
<dbReference type="InterPro" id="IPR012827">
    <property type="entry name" value="Hemerythrin_metal-bd"/>
</dbReference>
<dbReference type="Pfam" id="PF01814">
    <property type="entry name" value="Hemerythrin"/>
    <property type="match status" value="1"/>
</dbReference>
<dbReference type="CDD" id="cd12107">
    <property type="entry name" value="Hemerythrin"/>
    <property type="match status" value="1"/>
</dbReference>
<evidence type="ECO:0000256" key="2">
    <source>
        <dbReference type="ARBA" id="ARBA00022723"/>
    </source>
</evidence>
<dbReference type="SUPFAM" id="SSF47188">
    <property type="entry name" value="Hemerythrin-like"/>
    <property type="match status" value="1"/>
</dbReference>
<dbReference type="InterPro" id="IPR035938">
    <property type="entry name" value="Hemerythrin-like_sf"/>
</dbReference>
<dbReference type="NCBIfam" id="NF033749">
    <property type="entry name" value="bact_hemeryth"/>
    <property type="match status" value="1"/>
</dbReference>
<dbReference type="AlphaFoldDB" id="A0A1I6C7I1"/>
<evidence type="ECO:0000313" key="5">
    <source>
        <dbReference type="Proteomes" id="UP000242815"/>
    </source>
</evidence>
<evidence type="ECO:0000313" key="4">
    <source>
        <dbReference type="EMBL" id="SFQ89143.1"/>
    </source>
</evidence>
<sequence>MTLSLVWSPEFETGIDIIDSQHRQLFDYLEQVEEAIQAEDPSRVEEVARGLVHYAISHNTFEESLMAKAGYPMLEAHSQIHESFKERAHSYLKQIDDGADPMRVAREMRVYLGLWLINHIKREDRHYVPYVKKSLDRGFAARMISKLFG</sequence>
<comment type="similarity">
    <text evidence="1">Belongs to the hemerythrin family.</text>
</comment>
<evidence type="ECO:0000256" key="1">
    <source>
        <dbReference type="ARBA" id="ARBA00010587"/>
    </source>
</evidence>